<keyword evidence="8" id="KW-0472">Membrane</keyword>
<evidence type="ECO:0000256" key="4">
    <source>
        <dbReference type="ARBA" id="ARBA00022723"/>
    </source>
</evidence>
<dbReference type="PANTHER" id="PTHR35008:SF8">
    <property type="entry name" value="ALCOHOL DEHYDROGENASE CYTOCHROME C SUBUNIT"/>
    <property type="match status" value="1"/>
</dbReference>
<dbReference type="PANTHER" id="PTHR35008">
    <property type="entry name" value="BLL4482 PROTEIN-RELATED"/>
    <property type="match status" value="1"/>
</dbReference>
<comment type="subcellular location">
    <subcellularLocation>
        <location evidence="1">Cell membrane</location>
    </subcellularLocation>
</comment>
<evidence type="ECO:0000256" key="2">
    <source>
        <dbReference type="ARBA" id="ARBA00022475"/>
    </source>
</evidence>
<organism evidence="12 13">
    <name type="scientific">Rhizobium oryzicola</name>
    <dbReference type="NCBI Taxonomy" id="1232668"/>
    <lineage>
        <taxon>Bacteria</taxon>
        <taxon>Pseudomonadati</taxon>
        <taxon>Pseudomonadota</taxon>
        <taxon>Alphaproteobacteria</taxon>
        <taxon>Hyphomicrobiales</taxon>
        <taxon>Rhizobiaceae</taxon>
        <taxon>Rhizobium/Agrobacterium group</taxon>
        <taxon>Rhizobium</taxon>
    </lineage>
</organism>
<comment type="caution">
    <text evidence="12">The sequence shown here is derived from an EMBL/GenBank/DDBJ whole genome shotgun (WGS) entry which is preliminary data.</text>
</comment>
<dbReference type="PIRSF" id="PIRSF000018">
    <property type="entry name" value="Mb_ADH_cyt_c"/>
    <property type="match status" value="1"/>
</dbReference>
<dbReference type="SUPFAM" id="SSF46626">
    <property type="entry name" value="Cytochrome c"/>
    <property type="match status" value="3"/>
</dbReference>
<proteinExistence type="predicted"/>
<sequence>MIVVKSKRQIWLSALGIAGLVGMVTAAIIVYEPAIPPVARPSPSSFEVAEVKRGAELASIGDCVVCHSTDGGRPFAGSKALPTPFGTLYSDNITPDETTGIGNWSFAAFQRAMTRGVARDGSHLYPALPYEHFTHVDDADLQAIYAFLMTREPVKEVQPPNDLLPGLGFRPLLAGWKFLFLRKTAFVQDKTQNNEWNRGKYLVEGLGHCGGCHTPRNLLGAEEHGSDLAGGVAEGWIAPALDASNPSASRWDQASLFDYLKNGIAGAHSAAGGPMGPVAEGLSEVDDADVRAISTYIASRMKPAATPSAKTNANPAKAEGTTASKAATRTPASDAAKLFAGACGGCHMSGAPMETAGRPPLSVVSDLKMDDPRNAIKVVLGGITPAAGHGPYMPGFADALTDQQIADLLAYARSRFTDAPTWPDLAAKVSVIRKEDAK</sequence>
<protein>
    <submittedName>
        <fullName evidence="12">Cytochrome c</fullName>
    </submittedName>
</protein>
<reference evidence="12" key="2">
    <citation type="submission" date="2023-07" db="EMBL/GenBank/DDBJ databases">
        <authorList>
            <person name="Sun H."/>
        </authorList>
    </citation>
    <scope>NUCLEOTIDE SEQUENCE</scope>
    <source>
        <strain evidence="12">05753</strain>
    </source>
</reference>
<evidence type="ECO:0000256" key="6">
    <source>
        <dbReference type="ARBA" id="ARBA00022737"/>
    </source>
</evidence>
<keyword evidence="2" id="KW-1003">Cell membrane</keyword>
<feature type="domain" description="Cytochrome c" evidence="11">
    <location>
        <begin position="330"/>
        <end position="416"/>
    </location>
</feature>
<feature type="region of interest" description="Disordered" evidence="10">
    <location>
        <begin position="304"/>
        <end position="329"/>
    </location>
</feature>
<evidence type="ECO:0000256" key="5">
    <source>
        <dbReference type="ARBA" id="ARBA00022729"/>
    </source>
</evidence>
<accession>A0ABT8T360</accession>
<dbReference type="PROSITE" id="PS51007">
    <property type="entry name" value="CYTC"/>
    <property type="match status" value="3"/>
</dbReference>
<dbReference type="Gene3D" id="1.10.760.10">
    <property type="entry name" value="Cytochrome c-like domain"/>
    <property type="match status" value="3"/>
</dbReference>
<dbReference type="InterPro" id="IPR051459">
    <property type="entry name" value="Cytochrome_c-type_DH"/>
</dbReference>
<feature type="domain" description="Cytochrome c" evidence="11">
    <location>
        <begin position="49"/>
        <end position="152"/>
    </location>
</feature>
<keyword evidence="5" id="KW-0732">Signal</keyword>
<evidence type="ECO:0000256" key="9">
    <source>
        <dbReference type="PROSITE-ProRule" id="PRU00433"/>
    </source>
</evidence>
<dbReference type="EMBL" id="JAUKWQ010000011">
    <property type="protein sequence ID" value="MDO1584854.1"/>
    <property type="molecule type" value="Genomic_DNA"/>
</dbReference>
<evidence type="ECO:0000313" key="12">
    <source>
        <dbReference type="EMBL" id="MDO1584854.1"/>
    </source>
</evidence>
<dbReference type="InterPro" id="IPR036909">
    <property type="entry name" value="Cyt_c-like_dom_sf"/>
</dbReference>
<keyword evidence="7 9" id="KW-0408">Iron</keyword>
<evidence type="ECO:0000256" key="8">
    <source>
        <dbReference type="ARBA" id="ARBA00023136"/>
    </source>
</evidence>
<keyword evidence="13" id="KW-1185">Reference proteome</keyword>
<evidence type="ECO:0000256" key="1">
    <source>
        <dbReference type="ARBA" id="ARBA00004236"/>
    </source>
</evidence>
<evidence type="ECO:0000256" key="3">
    <source>
        <dbReference type="ARBA" id="ARBA00022617"/>
    </source>
</evidence>
<dbReference type="Proteomes" id="UP001169006">
    <property type="component" value="Unassembled WGS sequence"/>
</dbReference>
<evidence type="ECO:0000256" key="10">
    <source>
        <dbReference type="SAM" id="MobiDB-lite"/>
    </source>
</evidence>
<gene>
    <name evidence="12" type="ORF">Q2T52_22430</name>
</gene>
<evidence type="ECO:0000256" key="7">
    <source>
        <dbReference type="ARBA" id="ARBA00023004"/>
    </source>
</evidence>
<evidence type="ECO:0000259" key="11">
    <source>
        <dbReference type="PROSITE" id="PS51007"/>
    </source>
</evidence>
<keyword evidence="6" id="KW-0677">Repeat</keyword>
<dbReference type="InterPro" id="IPR014353">
    <property type="entry name" value="Membr-bd_ADH_cyt_c"/>
</dbReference>
<dbReference type="InterPro" id="IPR009056">
    <property type="entry name" value="Cyt_c-like_dom"/>
</dbReference>
<feature type="domain" description="Cytochrome c" evidence="11">
    <location>
        <begin position="194"/>
        <end position="301"/>
    </location>
</feature>
<reference evidence="12" key="1">
    <citation type="journal article" date="2015" name="Int. J. Syst. Evol. Microbiol.">
        <title>Rhizobium oryzicola sp. nov., potential plant-growth-promoting endophytic bacteria isolated from rice roots.</title>
        <authorList>
            <person name="Zhang X.X."/>
            <person name="Gao J.S."/>
            <person name="Cao Y.H."/>
            <person name="Sheirdil R.A."/>
            <person name="Wang X.C."/>
            <person name="Zhang L."/>
        </authorList>
    </citation>
    <scope>NUCLEOTIDE SEQUENCE</scope>
    <source>
        <strain evidence="12">05753</strain>
    </source>
</reference>
<keyword evidence="4 9" id="KW-0479">Metal-binding</keyword>
<keyword evidence="3 9" id="KW-0349">Heme</keyword>
<name>A0ABT8T360_9HYPH</name>
<dbReference type="Pfam" id="PF00034">
    <property type="entry name" value="Cytochrom_C"/>
    <property type="match status" value="3"/>
</dbReference>
<evidence type="ECO:0000313" key="13">
    <source>
        <dbReference type="Proteomes" id="UP001169006"/>
    </source>
</evidence>
<dbReference type="RefSeq" id="WP_302079120.1">
    <property type="nucleotide sequence ID" value="NZ_JAUKWQ010000011.1"/>
</dbReference>